<keyword evidence="2" id="KW-1185">Reference proteome</keyword>
<sequence>MTSTLGLRTYRTSASCANVDVSDKSILFHLRPNSSTAAAGNVSVSAPAQIETPRPRLIRRRLLACGFAARHRHPSPPEPRNNSYIRNRFWVRRYRVRGDRTLIPIVVEFESNGFFEGDAERRRVGRNVYTEKKRVGFGWRVEGGEGRSKNVGCNVCNVVTKHPF</sequence>
<protein>
    <submittedName>
        <fullName evidence="1">Uncharacterized protein</fullName>
    </submittedName>
</protein>
<comment type="caution">
    <text evidence="1">The sequence shown here is derived from an EMBL/GenBank/DDBJ whole genome shotgun (WGS) entry which is preliminary data.</text>
</comment>
<name>A0AAD7G123_MYCRO</name>
<gene>
    <name evidence="1" type="ORF">B0H17DRAFT_1213762</name>
</gene>
<organism evidence="1 2">
    <name type="scientific">Mycena rosella</name>
    <name type="common">Pink bonnet</name>
    <name type="synonym">Agaricus rosellus</name>
    <dbReference type="NCBI Taxonomy" id="1033263"/>
    <lineage>
        <taxon>Eukaryota</taxon>
        <taxon>Fungi</taxon>
        <taxon>Dikarya</taxon>
        <taxon>Basidiomycota</taxon>
        <taxon>Agaricomycotina</taxon>
        <taxon>Agaricomycetes</taxon>
        <taxon>Agaricomycetidae</taxon>
        <taxon>Agaricales</taxon>
        <taxon>Marasmiineae</taxon>
        <taxon>Mycenaceae</taxon>
        <taxon>Mycena</taxon>
    </lineage>
</organism>
<accession>A0AAD7G123</accession>
<dbReference type="AlphaFoldDB" id="A0AAD7G123"/>
<reference evidence="1" key="1">
    <citation type="submission" date="2023-03" db="EMBL/GenBank/DDBJ databases">
        <title>Massive genome expansion in bonnet fungi (Mycena s.s.) driven by repeated elements and novel gene families across ecological guilds.</title>
        <authorList>
            <consortium name="Lawrence Berkeley National Laboratory"/>
            <person name="Harder C.B."/>
            <person name="Miyauchi S."/>
            <person name="Viragh M."/>
            <person name="Kuo A."/>
            <person name="Thoen E."/>
            <person name="Andreopoulos B."/>
            <person name="Lu D."/>
            <person name="Skrede I."/>
            <person name="Drula E."/>
            <person name="Henrissat B."/>
            <person name="Morin E."/>
            <person name="Kohler A."/>
            <person name="Barry K."/>
            <person name="LaButti K."/>
            <person name="Morin E."/>
            <person name="Salamov A."/>
            <person name="Lipzen A."/>
            <person name="Mereny Z."/>
            <person name="Hegedus B."/>
            <person name="Baldrian P."/>
            <person name="Stursova M."/>
            <person name="Weitz H."/>
            <person name="Taylor A."/>
            <person name="Grigoriev I.V."/>
            <person name="Nagy L.G."/>
            <person name="Martin F."/>
            <person name="Kauserud H."/>
        </authorList>
    </citation>
    <scope>NUCLEOTIDE SEQUENCE</scope>
    <source>
        <strain evidence="1">CBHHK067</strain>
    </source>
</reference>
<dbReference type="Proteomes" id="UP001221757">
    <property type="component" value="Unassembled WGS sequence"/>
</dbReference>
<evidence type="ECO:0000313" key="1">
    <source>
        <dbReference type="EMBL" id="KAJ7656606.1"/>
    </source>
</evidence>
<proteinExistence type="predicted"/>
<evidence type="ECO:0000313" key="2">
    <source>
        <dbReference type="Proteomes" id="UP001221757"/>
    </source>
</evidence>
<dbReference type="EMBL" id="JARKIE010000299">
    <property type="protein sequence ID" value="KAJ7656606.1"/>
    <property type="molecule type" value="Genomic_DNA"/>
</dbReference>